<dbReference type="PANTHER" id="PTHR31499">
    <property type="entry name" value="MYB FAMILY TRANSCRIPTION FACTOR PHL11"/>
    <property type="match status" value="1"/>
</dbReference>
<dbReference type="Pfam" id="PF14379">
    <property type="entry name" value="Myb_CC_LHEQLE"/>
    <property type="match status" value="2"/>
</dbReference>
<organism evidence="8 9">
    <name type="scientific">Urochloa decumbens</name>
    <dbReference type="NCBI Taxonomy" id="240449"/>
    <lineage>
        <taxon>Eukaryota</taxon>
        <taxon>Viridiplantae</taxon>
        <taxon>Streptophyta</taxon>
        <taxon>Embryophyta</taxon>
        <taxon>Tracheophyta</taxon>
        <taxon>Spermatophyta</taxon>
        <taxon>Magnoliopsida</taxon>
        <taxon>Liliopsida</taxon>
        <taxon>Poales</taxon>
        <taxon>Poaceae</taxon>
        <taxon>PACMAD clade</taxon>
        <taxon>Panicoideae</taxon>
        <taxon>Panicodae</taxon>
        <taxon>Paniceae</taxon>
        <taxon>Melinidinae</taxon>
        <taxon>Urochloa</taxon>
    </lineage>
</organism>
<feature type="region of interest" description="Disordered" evidence="5">
    <location>
        <begin position="363"/>
        <end position="398"/>
    </location>
</feature>
<evidence type="ECO:0000259" key="7">
    <source>
        <dbReference type="PROSITE" id="PS51294"/>
    </source>
</evidence>
<feature type="compositionally biased region" description="Polar residues" evidence="5">
    <location>
        <begin position="386"/>
        <end position="398"/>
    </location>
</feature>
<dbReference type="InterPro" id="IPR001005">
    <property type="entry name" value="SANT/Myb"/>
</dbReference>
<evidence type="ECO:0000256" key="3">
    <source>
        <dbReference type="ARBA" id="ARBA00023163"/>
    </source>
</evidence>
<accession>A0ABC9EBD0</accession>
<keyword evidence="2" id="KW-0238">DNA-binding</keyword>
<evidence type="ECO:0000313" key="8">
    <source>
        <dbReference type="EMBL" id="CAL5054218.1"/>
    </source>
</evidence>
<keyword evidence="3" id="KW-0804">Transcription</keyword>
<feature type="region of interest" description="Disordered" evidence="5">
    <location>
        <begin position="422"/>
        <end position="458"/>
    </location>
</feature>
<dbReference type="PANTHER" id="PTHR31499:SF69">
    <property type="entry name" value="G2-LIKE TRANSCRIPTION FACTOR"/>
    <property type="match status" value="1"/>
</dbReference>
<keyword evidence="6" id="KW-0812">Transmembrane</keyword>
<feature type="compositionally biased region" description="Low complexity" evidence="5">
    <location>
        <begin position="370"/>
        <end position="379"/>
    </location>
</feature>
<evidence type="ECO:0000256" key="4">
    <source>
        <dbReference type="ARBA" id="ARBA00023242"/>
    </source>
</evidence>
<keyword evidence="1" id="KW-0805">Transcription regulation</keyword>
<evidence type="ECO:0000256" key="5">
    <source>
        <dbReference type="SAM" id="MobiDB-lite"/>
    </source>
</evidence>
<dbReference type="AlphaFoldDB" id="A0ABC9EBD0"/>
<dbReference type="GO" id="GO:0003677">
    <property type="term" value="F:DNA binding"/>
    <property type="evidence" value="ECO:0007669"/>
    <property type="project" value="UniProtKB-KW"/>
</dbReference>
<feature type="transmembrane region" description="Helical" evidence="6">
    <location>
        <begin position="160"/>
        <end position="181"/>
    </location>
</feature>
<keyword evidence="4" id="KW-0539">Nucleus</keyword>
<dbReference type="InterPro" id="IPR006447">
    <property type="entry name" value="Myb_dom_plants"/>
</dbReference>
<sequence length="458" mass="50796">MFPSSKKQPSTGAGSSNDRSMCVQGDSGGLVLTTDPKPRLRWTAELHDRFVDAVAQLGGPDKATPKTIMRVMGVKGLTLYHLKSHLQKFRLGKQHKEFGDHTAMEMQRNVASSSGVMGRTMNDRSVNVNEALRIQMEVQRRLHGELEVHTNPKVTCFWKFTYTTTLVSFFCSCMLLMNFAYMHERSWEVYIHSNQLVWQNLCGWHIYVRSLDTFARTFLGSLLDTTFLSFSYTVSVCVVLMNLAYMHAISFNKSKSSSELCMHDMQVQKHLQMRVEAQGKYMQSILEKAYQAVGSSDCATWPAGYRSLGNQAVLDIGGSTSFSSSLQDLHFFGGNSHMDQLLHQMERPMDSFLTLGESFIGSSADKKGPSHCSSSGKSSMMWVGEEQQQAKSGTDQLQMGSSTTMEGGIDVMDPIAGLYEGAMSGDSMGSKGFEGSSSKLEMKSPPQQAPVGSQRVRI</sequence>
<keyword evidence="9" id="KW-1185">Reference proteome</keyword>
<feature type="compositionally biased region" description="Polar residues" evidence="5">
    <location>
        <begin position="1"/>
        <end position="19"/>
    </location>
</feature>
<evidence type="ECO:0000313" key="9">
    <source>
        <dbReference type="Proteomes" id="UP001497457"/>
    </source>
</evidence>
<feature type="transmembrane region" description="Helical" evidence="6">
    <location>
        <begin position="227"/>
        <end position="245"/>
    </location>
</feature>
<dbReference type="FunFam" id="1.10.10.60:FF:000002">
    <property type="entry name" value="Myb family transcription factor"/>
    <property type="match status" value="1"/>
</dbReference>
<keyword evidence="6" id="KW-1133">Transmembrane helix</keyword>
<protein>
    <recommendedName>
        <fullName evidence="7">HTH myb-type domain-containing protein</fullName>
    </recommendedName>
</protein>
<feature type="region of interest" description="Disordered" evidence="5">
    <location>
        <begin position="1"/>
        <end position="30"/>
    </location>
</feature>
<dbReference type="InterPro" id="IPR009057">
    <property type="entry name" value="Homeodomain-like_sf"/>
</dbReference>
<dbReference type="Pfam" id="PF00249">
    <property type="entry name" value="Myb_DNA-binding"/>
    <property type="match status" value="1"/>
</dbReference>
<feature type="domain" description="HTH myb-type" evidence="7">
    <location>
        <begin position="34"/>
        <end position="94"/>
    </location>
</feature>
<evidence type="ECO:0000256" key="2">
    <source>
        <dbReference type="ARBA" id="ARBA00023125"/>
    </source>
</evidence>
<dbReference type="InterPro" id="IPR017930">
    <property type="entry name" value="Myb_dom"/>
</dbReference>
<dbReference type="EMBL" id="OZ075146">
    <property type="protein sequence ID" value="CAL5054218.1"/>
    <property type="molecule type" value="Genomic_DNA"/>
</dbReference>
<dbReference type="InterPro" id="IPR025756">
    <property type="entry name" value="Myb_CC_LHEQLE"/>
</dbReference>
<proteinExistence type="predicted"/>
<reference evidence="8" key="1">
    <citation type="submission" date="2024-10" db="EMBL/GenBank/DDBJ databases">
        <authorList>
            <person name="Ryan C."/>
        </authorList>
    </citation>
    <scope>NUCLEOTIDE SEQUENCE [LARGE SCALE GENOMIC DNA]</scope>
</reference>
<dbReference type="PROSITE" id="PS51294">
    <property type="entry name" value="HTH_MYB"/>
    <property type="match status" value="1"/>
</dbReference>
<dbReference type="NCBIfam" id="TIGR01557">
    <property type="entry name" value="myb_SHAQKYF"/>
    <property type="match status" value="1"/>
</dbReference>
<dbReference type="Proteomes" id="UP001497457">
    <property type="component" value="Chromosome 36b"/>
</dbReference>
<gene>
    <name evidence="8" type="ORF">URODEC1_LOCUS93674</name>
</gene>
<dbReference type="SUPFAM" id="SSF46689">
    <property type="entry name" value="Homeodomain-like"/>
    <property type="match status" value="1"/>
</dbReference>
<name>A0ABC9EBD0_9POAL</name>
<dbReference type="InterPro" id="IPR046955">
    <property type="entry name" value="PHR1-like"/>
</dbReference>
<keyword evidence="6" id="KW-0472">Membrane</keyword>
<dbReference type="Gene3D" id="1.10.10.60">
    <property type="entry name" value="Homeodomain-like"/>
    <property type="match status" value="1"/>
</dbReference>
<evidence type="ECO:0000256" key="6">
    <source>
        <dbReference type="SAM" id="Phobius"/>
    </source>
</evidence>
<evidence type="ECO:0000256" key="1">
    <source>
        <dbReference type="ARBA" id="ARBA00023015"/>
    </source>
</evidence>